<evidence type="ECO:0000313" key="1">
    <source>
        <dbReference type="EMBL" id="RSU14150.1"/>
    </source>
</evidence>
<dbReference type="GeneID" id="95580266"/>
<dbReference type="InterPro" id="IPR000150">
    <property type="entry name" value="Cof"/>
</dbReference>
<dbReference type="NCBIfam" id="NF007806">
    <property type="entry name" value="PRK10513.1"/>
    <property type="match status" value="1"/>
</dbReference>
<dbReference type="SFLD" id="SFLDG01144">
    <property type="entry name" value="C2.B.4:_PGP_Like"/>
    <property type="match status" value="1"/>
</dbReference>
<keyword evidence="2" id="KW-1185">Reference proteome</keyword>
<dbReference type="PANTHER" id="PTHR10000">
    <property type="entry name" value="PHOSPHOSERINE PHOSPHATASE"/>
    <property type="match status" value="1"/>
</dbReference>
<dbReference type="GO" id="GO:0005829">
    <property type="term" value="C:cytosol"/>
    <property type="evidence" value="ECO:0007669"/>
    <property type="project" value="TreeGrafter"/>
</dbReference>
<protein>
    <submittedName>
        <fullName evidence="1">Sugar-phosphatase</fullName>
    </submittedName>
</protein>
<dbReference type="GO" id="GO:0016791">
    <property type="term" value="F:phosphatase activity"/>
    <property type="evidence" value="ECO:0007669"/>
    <property type="project" value="UniProtKB-ARBA"/>
</dbReference>
<proteinExistence type="predicted"/>
<dbReference type="SUPFAM" id="SSF56784">
    <property type="entry name" value="HAD-like"/>
    <property type="match status" value="1"/>
</dbReference>
<dbReference type="Pfam" id="PF08282">
    <property type="entry name" value="Hydrolase_3"/>
    <property type="match status" value="1"/>
</dbReference>
<organism evidence="1 2">
    <name type="scientific">Vagococcus carniphilus</name>
    <dbReference type="NCBI Taxonomy" id="218144"/>
    <lineage>
        <taxon>Bacteria</taxon>
        <taxon>Bacillati</taxon>
        <taxon>Bacillota</taxon>
        <taxon>Bacilli</taxon>
        <taxon>Lactobacillales</taxon>
        <taxon>Enterococcaceae</taxon>
        <taxon>Vagococcus</taxon>
    </lineage>
</organism>
<dbReference type="InterPro" id="IPR006379">
    <property type="entry name" value="HAD-SF_hydro_IIB"/>
</dbReference>
<evidence type="ECO:0000313" key="2">
    <source>
        <dbReference type="Proteomes" id="UP000288028"/>
    </source>
</evidence>
<dbReference type="AlphaFoldDB" id="A0A430B1E7"/>
<dbReference type="CDD" id="cd07516">
    <property type="entry name" value="HAD_Pase"/>
    <property type="match status" value="1"/>
</dbReference>
<dbReference type="OrthoDB" id="9790031at2"/>
<dbReference type="GO" id="GO:0000287">
    <property type="term" value="F:magnesium ion binding"/>
    <property type="evidence" value="ECO:0007669"/>
    <property type="project" value="TreeGrafter"/>
</dbReference>
<gene>
    <name evidence="1" type="ORF">CBF28_08330</name>
</gene>
<dbReference type="PROSITE" id="PS01228">
    <property type="entry name" value="COF_1"/>
    <property type="match status" value="1"/>
</dbReference>
<dbReference type="Gene3D" id="3.40.50.1000">
    <property type="entry name" value="HAD superfamily/HAD-like"/>
    <property type="match status" value="1"/>
</dbReference>
<dbReference type="InterPro" id="IPR036412">
    <property type="entry name" value="HAD-like_sf"/>
</dbReference>
<dbReference type="EMBL" id="NGKB01000007">
    <property type="protein sequence ID" value="RSU14150.1"/>
    <property type="molecule type" value="Genomic_DNA"/>
</dbReference>
<dbReference type="RefSeq" id="WP_126793934.1">
    <property type="nucleotide sequence ID" value="NZ_CP060720.1"/>
</dbReference>
<dbReference type="NCBIfam" id="TIGR00099">
    <property type="entry name" value="Cof-subfamily"/>
    <property type="match status" value="1"/>
</dbReference>
<sequence length="270" mass="29986">MGIKLVTIDIDGTLLNSERKLTDEVKQAIKKATEMDVNIVLATGRPTIGVMPLIKELGLDNEHGFIITYNGGMIQNAGTQEILIQHPLPFEDYLDIELLSRKLGVHFHVQDCDRMYTANRDISEYTINEAFLTGIPVSYRAVSEMTPDINIIKSMMIDHEAVLDEAISKVPDTFKEKFAMVKSAPYYYEILNKNATKGEAVKELAELLNIKPEEVMSIGDNENDLSMIEVAGIGVAMGNAVPAVKEVADRITKTNDEHGVAHAINEWVLK</sequence>
<comment type="caution">
    <text evidence="1">The sequence shown here is derived from an EMBL/GenBank/DDBJ whole genome shotgun (WGS) entry which is preliminary data.</text>
</comment>
<dbReference type="Gene3D" id="3.30.1240.10">
    <property type="match status" value="1"/>
</dbReference>
<name>A0A430B1E7_9ENTE</name>
<accession>A0A430B1E7</accession>
<dbReference type="SFLD" id="SFLDG01140">
    <property type="entry name" value="C2.B:_Phosphomannomutase_and_P"/>
    <property type="match status" value="1"/>
</dbReference>
<dbReference type="NCBIfam" id="TIGR01484">
    <property type="entry name" value="HAD-SF-IIB"/>
    <property type="match status" value="1"/>
</dbReference>
<dbReference type="InterPro" id="IPR023214">
    <property type="entry name" value="HAD_sf"/>
</dbReference>
<reference evidence="1 2" key="1">
    <citation type="submission" date="2017-05" db="EMBL/GenBank/DDBJ databases">
        <title>Vagococcus spp. assemblies.</title>
        <authorList>
            <person name="Gulvik C.A."/>
        </authorList>
    </citation>
    <scope>NUCLEOTIDE SEQUENCE [LARGE SCALE GENOMIC DNA]</scope>
    <source>
        <strain evidence="1 2">SS1714</strain>
    </source>
</reference>
<dbReference type="PANTHER" id="PTHR10000:SF8">
    <property type="entry name" value="HAD SUPERFAMILY HYDROLASE-LIKE, TYPE 3"/>
    <property type="match status" value="1"/>
</dbReference>
<dbReference type="SFLD" id="SFLDS00003">
    <property type="entry name" value="Haloacid_Dehalogenase"/>
    <property type="match status" value="1"/>
</dbReference>
<dbReference type="PROSITE" id="PS01229">
    <property type="entry name" value="COF_2"/>
    <property type="match status" value="1"/>
</dbReference>
<dbReference type="Proteomes" id="UP000288028">
    <property type="component" value="Unassembled WGS sequence"/>
</dbReference>